<keyword evidence="4 5" id="KW-0472">Membrane</keyword>
<feature type="transmembrane region" description="Helical" evidence="5">
    <location>
        <begin position="121"/>
        <end position="138"/>
    </location>
</feature>
<feature type="transmembrane region" description="Helical" evidence="5">
    <location>
        <begin position="262"/>
        <end position="281"/>
    </location>
</feature>
<evidence type="ECO:0000256" key="1">
    <source>
        <dbReference type="ARBA" id="ARBA00004141"/>
    </source>
</evidence>
<comment type="caution">
    <text evidence="7">The sequence shown here is derived from an EMBL/GenBank/DDBJ whole genome shotgun (WGS) entry which is preliminary data.</text>
</comment>
<comment type="subcellular location">
    <subcellularLocation>
        <location evidence="1">Membrane</location>
        <topology evidence="1">Multi-pass membrane protein</topology>
    </subcellularLocation>
</comment>
<feature type="domain" description="O-antigen ligase-related" evidence="6">
    <location>
        <begin position="272"/>
        <end position="408"/>
    </location>
</feature>
<protein>
    <submittedName>
        <fullName evidence="7">O-antigen ligase family protein</fullName>
    </submittedName>
</protein>
<keyword evidence="8" id="KW-1185">Reference proteome</keyword>
<keyword evidence="3 5" id="KW-1133">Transmembrane helix</keyword>
<feature type="transmembrane region" description="Helical" evidence="5">
    <location>
        <begin position="392"/>
        <end position="416"/>
    </location>
</feature>
<dbReference type="Pfam" id="PF04932">
    <property type="entry name" value="Wzy_C"/>
    <property type="match status" value="1"/>
</dbReference>
<dbReference type="InterPro" id="IPR007016">
    <property type="entry name" value="O-antigen_ligase-rel_domated"/>
</dbReference>
<dbReference type="GO" id="GO:0016020">
    <property type="term" value="C:membrane"/>
    <property type="evidence" value="ECO:0007669"/>
    <property type="project" value="UniProtKB-SubCell"/>
</dbReference>
<evidence type="ECO:0000256" key="4">
    <source>
        <dbReference type="ARBA" id="ARBA00023136"/>
    </source>
</evidence>
<name>A0A431V4Z7_9GAMM</name>
<dbReference type="GO" id="GO:0016874">
    <property type="term" value="F:ligase activity"/>
    <property type="evidence" value="ECO:0007669"/>
    <property type="project" value="UniProtKB-KW"/>
</dbReference>
<proteinExistence type="predicted"/>
<feature type="transmembrane region" description="Helical" evidence="5">
    <location>
        <begin position="173"/>
        <end position="192"/>
    </location>
</feature>
<keyword evidence="2 5" id="KW-0812">Transmembrane</keyword>
<organism evidence="7 8">
    <name type="scientific">Halomonas nitroreducens</name>
    <dbReference type="NCBI Taxonomy" id="447425"/>
    <lineage>
        <taxon>Bacteria</taxon>
        <taxon>Pseudomonadati</taxon>
        <taxon>Pseudomonadota</taxon>
        <taxon>Gammaproteobacteria</taxon>
        <taxon>Oceanospirillales</taxon>
        <taxon>Halomonadaceae</taxon>
        <taxon>Halomonas</taxon>
    </lineage>
</organism>
<sequence length="485" mass="53991">MPSSRRSGSVAFAPAFALTITSVTTIPPTPIPSRWRAGGCPMRPATIWKPNSTVLSTACGAGFIGCRYRRAPCETPAMPPLFIIEHERRPTLLLLLAGLFIFVSLFDYHQLTSLPLLRTPSAPIGIILALAFTVSRALSYRLYTGPQTWLFLLIGATLLAEMFRFLSQDAWQFRFYLQWLQIFILFIILLDLAKDPRALHLLWGSVVMAALFLALLALTAGIESSNGRSGYEEIDLNLQAYLFTLGLITLIWLLLEKLKSLRLWQLLAGIVGVAILLLSILKTGSRGAFLAMSAGVVVLLWFSARQRNTAAYAYLLPPLLLLVVWQVTTNDLVLERLFNTVAGQEDNSRLDIWRAAGYMLAEQPLIGHGPDFMQKLGGNNHTGTGINSHNSYLQILLAFGIPAFLCWLGMLGSVLWRCWRLRHTPFGALFLSAMAVTCLFGMTIDLAFNRFFWVTLALAANVEVYHWRPGFPPVAPAATRWARQH</sequence>
<evidence type="ECO:0000313" key="7">
    <source>
        <dbReference type="EMBL" id="RTR05347.1"/>
    </source>
</evidence>
<dbReference type="PANTHER" id="PTHR37422">
    <property type="entry name" value="TEICHURONIC ACID BIOSYNTHESIS PROTEIN TUAE"/>
    <property type="match status" value="1"/>
</dbReference>
<gene>
    <name evidence="7" type="ORF">EKG36_07115</name>
</gene>
<dbReference type="AlphaFoldDB" id="A0A431V4Z7"/>
<keyword evidence="7" id="KW-0436">Ligase</keyword>
<evidence type="ECO:0000313" key="8">
    <source>
        <dbReference type="Proteomes" id="UP000267400"/>
    </source>
</evidence>
<dbReference type="PANTHER" id="PTHR37422:SF13">
    <property type="entry name" value="LIPOPOLYSACCHARIDE BIOSYNTHESIS PROTEIN PA4999-RELATED"/>
    <property type="match status" value="1"/>
</dbReference>
<evidence type="ECO:0000256" key="2">
    <source>
        <dbReference type="ARBA" id="ARBA00022692"/>
    </source>
</evidence>
<feature type="transmembrane region" description="Helical" evidence="5">
    <location>
        <begin position="311"/>
        <end position="328"/>
    </location>
</feature>
<dbReference type="EMBL" id="RXNS01000005">
    <property type="protein sequence ID" value="RTR05347.1"/>
    <property type="molecule type" value="Genomic_DNA"/>
</dbReference>
<reference evidence="7 8" key="1">
    <citation type="submission" date="2018-12" db="EMBL/GenBank/DDBJ databases">
        <authorList>
            <person name="Yu L."/>
        </authorList>
    </citation>
    <scope>NUCLEOTIDE SEQUENCE [LARGE SCALE GENOMIC DNA]</scope>
    <source>
        <strain evidence="7 8">11S</strain>
    </source>
</reference>
<evidence type="ECO:0000259" key="6">
    <source>
        <dbReference type="Pfam" id="PF04932"/>
    </source>
</evidence>
<dbReference type="InterPro" id="IPR051533">
    <property type="entry name" value="WaaL-like"/>
</dbReference>
<feature type="transmembrane region" description="Helical" evidence="5">
    <location>
        <begin position="150"/>
        <end position="167"/>
    </location>
</feature>
<feature type="transmembrane region" description="Helical" evidence="5">
    <location>
        <begin position="91"/>
        <end position="109"/>
    </location>
</feature>
<feature type="transmembrane region" description="Helical" evidence="5">
    <location>
        <begin position="199"/>
        <end position="218"/>
    </location>
</feature>
<feature type="transmembrane region" description="Helical" evidence="5">
    <location>
        <begin position="428"/>
        <end position="448"/>
    </location>
</feature>
<feature type="transmembrane region" description="Helical" evidence="5">
    <location>
        <begin position="287"/>
        <end position="304"/>
    </location>
</feature>
<evidence type="ECO:0000256" key="3">
    <source>
        <dbReference type="ARBA" id="ARBA00022989"/>
    </source>
</evidence>
<evidence type="ECO:0000256" key="5">
    <source>
        <dbReference type="SAM" id="Phobius"/>
    </source>
</evidence>
<dbReference type="Proteomes" id="UP000267400">
    <property type="component" value="Unassembled WGS sequence"/>
</dbReference>
<accession>A0A431V4Z7</accession>
<feature type="transmembrane region" description="Helical" evidence="5">
    <location>
        <begin position="238"/>
        <end position="255"/>
    </location>
</feature>